<evidence type="ECO:0000256" key="3">
    <source>
        <dbReference type="RuleBase" id="RU003345"/>
    </source>
</evidence>
<comment type="similarity">
    <text evidence="3">Belongs to the aldehyde dehydrogenase family.</text>
</comment>
<dbReference type="AlphaFoldDB" id="A0A9K3KL44"/>
<sequence length="467" mass="50642">MVQGVQIEVNDDDGIQYLINTNPATDQIISKVACTTLDELETKIVTSKTAQRKWRLKSPEDRVAVLQEALREVATVQDQLVKLMIQEMGKPIGEAEEELEFAINKDEYFHVLLESLQPQQYENSTVVRHPYGVVAVMSPWNFPVDEILLLALPSLASGNTVIVKPSEVVPETGALLVKTLQSKLPDGVLQLAQGAGDVGAALVQHPGVNLVAMTGSTATGKKILQSASTQLKRVILEMGGKDPMIVLEDANLESAAKDAVAYSLCNSGQVCCSIERIYVANSVYEQFQQLCAKEAASYKVGDGMDPSTKVGPLVSKLQQEQVQTQVQDALEKGAKKLYQSEAVPTTGSFYPVTVLSDVQLDMKLFSAETFGPVVAMTSFDGTEEQAVILANQTEYGLGSCVYTQDMAKAQRIAAMIDAGQVGINCYPLEGMDVQCPWVGHKQSGYGFHSGYAGFLQFSIPKTIVHKK</sequence>
<evidence type="ECO:0000259" key="4">
    <source>
        <dbReference type="Pfam" id="PF00171"/>
    </source>
</evidence>
<dbReference type="Proteomes" id="UP000693970">
    <property type="component" value="Unassembled WGS sequence"/>
</dbReference>
<organism evidence="5 6">
    <name type="scientific">Nitzschia inconspicua</name>
    <dbReference type="NCBI Taxonomy" id="303405"/>
    <lineage>
        <taxon>Eukaryota</taxon>
        <taxon>Sar</taxon>
        <taxon>Stramenopiles</taxon>
        <taxon>Ochrophyta</taxon>
        <taxon>Bacillariophyta</taxon>
        <taxon>Bacillariophyceae</taxon>
        <taxon>Bacillariophycidae</taxon>
        <taxon>Bacillariales</taxon>
        <taxon>Bacillariaceae</taxon>
        <taxon>Nitzschia</taxon>
    </lineage>
</organism>
<evidence type="ECO:0000313" key="5">
    <source>
        <dbReference type="EMBL" id="KAG7345739.1"/>
    </source>
</evidence>
<dbReference type="PANTHER" id="PTHR11699">
    <property type="entry name" value="ALDEHYDE DEHYDROGENASE-RELATED"/>
    <property type="match status" value="1"/>
</dbReference>
<dbReference type="InterPro" id="IPR029510">
    <property type="entry name" value="Ald_DH_CS_GLU"/>
</dbReference>
<dbReference type="EMBL" id="JAGRRH010000022">
    <property type="protein sequence ID" value="KAG7345739.1"/>
    <property type="molecule type" value="Genomic_DNA"/>
</dbReference>
<dbReference type="Pfam" id="PF00171">
    <property type="entry name" value="Aldedh"/>
    <property type="match status" value="1"/>
</dbReference>
<reference evidence="5" key="2">
    <citation type="submission" date="2021-04" db="EMBL/GenBank/DDBJ databases">
        <authorList>
            <person name="Podell S."/>
        </authorList>
    </citation>
    <scope>NUCLEOTIDE SEQUENCE</scope>
    <source>
        <strain evidence="5">Hildebrandi</strain>
    </source>
</reference>
<protein>
    <submittedName>
        <fullName evidence="5">Aldehyde dehydrogenase</fullName>
    </submittedName>
</protein>
<feature type="domain" description="Aldehyde dehydrogenase" evidence="4">
    <location>
        <begin position="19"/>
        <end position="463"/>
    </location>
</feature>
<reference evidence="5" key="1">
    <citation type="journal article" date="2021" name="Sci. Rep.">
        <title>Diploid genomic architecture of Nitzschia inconspicua, an elite biomass production diatom.</title>
        <authorList>
            <person name="Oliver A."/>
            <person name="Podell S."/>
            <person name="Pinowska A."/>
            <person name="Traller J.C."/>
            <person name="Smith S.R."/>
            <person name="McClure R."/>
            <person name="Beliaev A."/>
            <person name="Bohutskyi P."/>
            <person name="Hill E.A."/>
            <person name="Rabines A."/>
            <person name="Zheng H."/>
            <person name="Allen L.Z."/>
            <person name="Kuo A."/>
            <person name="Grigoriev I.V."/>
            <person name="Allen A.E."/>
            <person name="Hazlebeck D."/>
            <person name="Allen E.E."/>
        </authorList>
    </citation>
    <scope>NUCLEOTIDE SEQUENCE</scope>
    <source>
        <strain evidence="5">Hildebrandi</strain>
    </source>
</reference>
<evidence type="ECO:0000313" key="6">
    <source>
        <dbReference type="Proteomes" id="UP000693970"/>
    </source>
</evidence>
<keyword evidence="6" id="KW-1185">Reference proteome</keyword>
<feature type="active site" evidence="2">
    <location>
        <position position="237"/>
    </location>
</feature>
<accession>A0A9K3KL44</accession>
<comment type="caution">
    <text evidence="5">The sequence shown here is derived from an EMBL/GenBank/DDBJ whole genome shotgun (WGS) entry which is preliminary data.</text>
</comment>
<dbReference type="PROSITE" id="PS00687">
    <property type="entry name" value="ALDEHYDE_DEHYDR_GLU"/>
    <property type="match status" value="1"/>
</dbReference>
<evidence type="ECO:0000256" key="2">
    <source>
        <dbReference type="PROSITE-ProRule" id="PRU10007"/>
    </source>
</evidence>
<keyword evidence="1 3" id="KW-0560">Oxidoreductase</keyword>
<proteinExistence type="inferred from homology"/>
<dbReference type="CDD" id="cd07078">
    <property type="entry name" value="ALDH"/>
    <property type="match status" value="1"/>
</dbReference>
<evidence type="ECO:0000256" key="1">
    <source>
        <dbReference type="ARBA" id="ARBA00023002"/>
    </source>
</evidence>
<gene>
    <name evidence="5" type="ORF">IV203_033270</name>
</gene>
<name>A0A9K3KL44_9STRA</name>
<dbReference type="FunFam" id="3.40.309.10:FF:000009">
    <property type="entry name" value="Aldehyde dehydrogenase A"/>
    <property type="match status" value="1"/>
</dbReference>
<dbReference type="InterPro" id="IPR015590">
    <property type="entry name" value="Aldehyde_DH_dom"/>
</dbReference>
<dbReference type="GO" id="GO:0016620">
    <property type="term" value="F:oxidoreductase activity, acting on the aldehyde or oxo group of donors, NAD or NADP as acceptor"/>
    <property type="evidence" value="ECO:0007669"/>
    <property type="project" value="UniProtKB-ARBA"/>
</dbReference>
<dbReference type="OrthoDB" id="310895at2759"/>